<name>A0A067QL90_ZOONE</name>
<keyword evidence="2" id="KW-1185">Reference proteome</keyword>
<dbReference type="InParanoid" id="A0A067QL90"/>
<dbReference type="Proteomes" id="UP000027135">
    <property type="component" value="Unassembled WGS sequence"/>
</dbReference>
<proteinExistence type="predicted"/>
<reference evidence="1 2" key="1">
    <citation type="journal article" date="2014" name="Nat. Commun.">
        <title>Molecular traces of alternative social organization in a termite genome.</title>
        <authorList>
            <person name="Terrapon N."/>
            <person name="Li C."/>
            <person name="Robertson H.M."/>
            <person name="Ji L."/>
            <person name="Meng X."/>
            <person name="Booth W."/>
            <person name="Chen Z."/>
            <person name="Childers C.P."/>
            <person name="Glastad K.M."/>
            <person name="Gokhale K."/>
            <person name="Gowin J."/>
            <person name="Gronenberg W."/>
            <person name="Hermansen R.A."/>
            <person name="Hu H."/>
            <person name="Hunt B.G."/>
            <person name="Huylmans A.K."/>
            <person name="Khalil S.M."/>
            <person name="Mitchell R.D."/>
            <person name="Munoz-Torres M.C."/>
            <person name="Mustard J.A."/>
            <person name="Pan H."/>
            <person name="Reese J.T."/>
            <person name="Scharf M.E."/>
            <person name="Sun F."/>
            <person name="Vogel H."/>
            <person name="Xiao J."/>
            <person name="Yang W."/>
            <person name="Yang Z."/>
            <person name="Yang Z."/>
            <person name="Zhou J."/>
            <person name="Zhu J."/>
            <person name="Brent C.S."/>
            <person name="Elsik C.G."/>
            <person name="Goodisman M.A."/>
            <person name="Liberles D.A."/>
            <person name="Roe R.M."/>
            <person name="Vargo E.L."/>
            <person name="Vilcinskas A."/>
            <person name="Wang J."/>
            <person name="Bornberg-Bauer E."/>
            <person name="Korb J."/>
            <person name="Zhang G."/>
            <person name="Liebig J."/>
        </authorList>
    </citation>
    <scope>NUCLEOTIDE SEQUENCE [LARGE SCALE GENOMIC DNA]</scope>
    <source>
        <tissue evidence="1">Whole organism</tissue>
    </source>
</reference>
<evidence type="ECO:0000313" key="2">
    <source>
        <dbReference type="Proteomes" id="UP000027135"/>
    </source>
</evidence>
<sequence>MIQEFLSQIQTTVRFHNIPGVFLMFLQHFGLLWTNWKVQYILEVLDLT</sequence>
<evidence type="ECO:0000313" key="1">
    <source>
        <dbReference type="EMBL" id="KDR09843.1"/>
    </source>
</evidence>
<dbReference type="AlphaFoldDB" id="A0A067QL90"/>
<gene>
    <name evidence="1" type="ORF">L798_00538</name>
</gene>
<organism evidence="1 2">
    <name type="scientific">Zootermopsis nevadensis</name>
    <name type="common">Dampwood termite</name>
    <dbReference type="NCBI Taxonomy" id="136037"/>
    <lineage>
        <taxon>Eukaryota</taxon>
        <taxon>Metazoa</taxon>
        <taxon>Ecdysozoa</taxon>
        <taxon>Arthropoda</taxon>
        <taxon>Hexapoda</taxon>
        <taxon>Insecta</taxon>
        <taxon>Pterygota</taxon>
        <taxon>Neoptera</taxon>
        <taxon>Polyneoptera</taxon>
        <taxon>Dictyoptera</taxon>
        <taxon>Blattodea</taxon>
        <taxon>Blattoidea</taxon>
        <taxon>Termitoidae</taxon>
        <taxon>Termopsidae</taxon>
        <taxon>Zootermopsis</taxon>
    </lineage>
</organism>
<protein>
    <submittedName>
        <fullName evidence="1">Uncharacterized protein</fullName>
    </submittedName>
</protein>
<accession>A0A067QL90</accession>
<dbReference type="EMBL" id="KK853206">
    <property type="protein sequence ID" value="KDR09843.1"/>
    <property type="molecule type" value="Genomic_DNA"/>
</dbReference>